<organism evidence="1 2">
    <name type="scientific">Nocardia sputorum</name>
    <dbReference type="NCBI Taxonomy" id="2984338"/>
    <lineage>
        <taxon>Bacteria</taxon>
        <taxon>Bacillati</taxon>
        <taxon>Actinomycetota</taxon>
        <taxon>Actinomycetes</taxon>
        <taxon>Mycobacteriales</taxon>
        <taxon>Nocardiaceae</taxon>
        <taxon>Nocardia</taxon>
    </lineage>
</organism>
<keyword evidence="2" id="KW-1185">Reference proteome</keyword>
<dbReference type="Proteomes" id="UP001317870">
    <property type="component" value="Chromosome"/>
</dbReference>
<gene>
    <name evidence="1" type="ORF">IFM12276_31330</name>
</gene>
<evidence type="ECO:0000313" key="1">
    <source>
        <dbReference type="EMBL" id="BDU00105.1"/>
    </source>
</evidence>
<protein>
    <submittedName>
        <fullName evidence="1">Uncharacterized protein</fullName>
    </submittedName>
</protein>
<evidence type="ECO:0000313" key="2">
    <source>
        <dbReference type="Proteomes" id="UP001317870"/>
    </source>
</evidence>
<accession>A0ABM8CYJ7</accession>
<name>A0ABM8CYJ7_9NOCA</name>
<proteinExistence type="predicted"/>
<reference evidence="1 2" key="1">
    <citation type="submission" date="2022-11" db="EMBL/GenBank/DDBJ databases">
        <title>Genome Sequencing of Nocardia sp. ON39_IFM12276 and assembly.</title>
        <authorList>
            <person name="Shimojima M."/>
            <person name="Toyokawa M."/>
            <person name="Uesaka K."/>
        </authorList>
    </citation>
    <scope>NUCLEOTIDE SEQUENCE [LARGE SCALE GENOMIC DNA]</scope>
    <source>
        <strain evidence="1 2">IFM 12276</strain>
    </source>
</reference>
<sequence>MEPATLLAGGGEHLTQRFPESECAVADGQNRGGHAAAAAVPQQIGPGFGGLAVAVGDRDEFLAAVRAHADHHQQAQLFTSAPATAAKASRMAGITANTATSVTVISPSGQARSR</sequence>
<dbReference type="EMBL" id="AP026978">
    <property type="protein sequence ID" value="BDU00105.1"/>
    <property type="molecule type" value="Genomic_DNA"/>
</dbReference>